<protein>
    <submittedName>
        <fullName evidence="2">Uncharacterized protein</fullName>
    </submittedName>
</protein>
<name>A2FBZ0_TRIV3</name>
<keyword evidence="1" id="KW-0175">Coiled coil</keyword>
<organism evidence="2 3">
    <name type="scientific">Trichomonas vaginalis (strain ATCC PRA-98 / G3)</name>
    <dbReference type="NCBI Taxonomy" id="412133"/>
    <lineage>
        <taxon>Eukaryota</taxon>
        <taxon>Metamonada</taxon>
        <taxon>Parabasalia</taxon>
        <taxon>Trichomonadida</taxon>
        <taxon>Trichomonadidae</taxon>
        <taxon>Trichomonas</taxon>
    </lineage>
</organism>
<proteinExistence type="predicted"/>
<keyword evidence="3" id="KW-1185">Reference proteome</keyword>
<dbReference type="EMBL" id="DS113709">
    <property type="protein sequence ID" value="EAX97589.1"/>
    <property type="molecule type" value="Genomic_DNA"/>
</dbReference>
<dbReference type="KEGG" id="tva:4755375"/>
<dbReference type="InParanoid" id="A2FBZ0"/>
<evidence type="ECO:0000256" key="1">
    <source>
        <dbReference type="SAM" id="Coils"/>
    </source>
</evidence>
<dbReference type="RefSeq" id="XP_001310519.1">
    <property type="nucleotide sequence ID" value="XM_001310518.1"/>
</dbReference>
<evidence type="ECO:0000313" key="3">
    <source>
        <dbReference type="Proteomes" id="UP000001542"/>
    </source>
</evidence>
<dbReference type="Proteomes" id="UP000001542">
    <property type="component" value="Unassembled WGS sequence"/>
</dbReference>
<dbReference type="VEuPathDB" id="TrichDB:TVAGG3_0488400"/>
<reference evidence="2" key="2">
    <citation type="journal article" date="2007" name="Science">
        <title>Draft genome sequence of the sexually transmitted pathogen Trichomonas vaginalis.</title>
        <authorList>
            <person name="Carlton J.M."/>
            <person name="Hirt R.P."/>
            <person name="Silva J.C."/>
            <person name="Delcher A.L."/>
            <person name="Schatz M."/>
            <person name="Zhao Q."/>
            <person name="Wortman J.R."/>
            <person name="Bidwell S.L."/>
            <person name="Alsmark U.C.M."/>
            <person name="Besteiro S."/>
            <person name="Sicheritz-Ponten T."/>
            <person name="Noel C.J."/>
            <person name="Dacks J.B."/>
            <person name="Foster P.G."/>
            <person name="Simillion C."/>
            <person name="Van de Peer Y."/>
            <person name="Miranda-Saavedra D."/>
            <person name="Barton G.J."/>
            <person name="Westrop G.D."/>
            <person name="Mueller S."/>
            <person name="Dessi D."/>
            <person name="Fiori P.L."/>
            <person name="Ren Q."/>
            <person name="Paulsen I."/>
            <person name="Zhang H."/>
            <person name="Bastida-Corcuera F.D."/>
            <person name="Simoes-Barbosa A."/>
            <person name="Brown M.T."/>
            <person name="Hayes R.D."/>
            <person name="Mukherjee M."/>
            <person name="Okumura C.Y."/>
            <person name="Schneider R."/>
            <person name="Smith A.J."/>
            <person name="Vanacova S."/>
            <person name="Villalvazo M."/>
            <person name="Haas B.J."/>
            <person name="Pertea M."/>
            <person name="Feldblyum T.V."/>
            <person name="Utterback T.R."/>
            <person name="Shu C.L."/>
            <person name="Osoegawa K."/>
            <person name="de Jong P.J."/>
            <person name="Hrdy I."/>
            <person name="Horvathova L."/>
            <person name="Zubacova Z."/>
            <person name="Dolezal P."/>
            <person name="Malik S.B."/>
            <person name="Logsdon J.M. Jr."/>
            <person name="Henze K."/>
            <person name="Gupta A."/>
            <person name="Wang C.C."/>
            <person name="Dunne R.L."/>
            <person name="Upcroft J.A."/>
            <person name="Upcroft P."/>
            <person name="White O."/>
            <person name="Salzberg S.L."/>
            <person name="Tang P."/>
            <person name="Chiu C.-H."/>
            <person name="Lee Y.-S."/>
            <person name="Embley T.M."/>
            <person name="Coombs G.H."/>
            <person name="Mottram J.C."/>
            <person name="Tachezy J."/>
            <person name="Fraser-Liggett C.M."/>
            <person name="Johnson P.J."/>
        </authorList>
    </citation>
    <scope>NUCLEOTIDE SEQUENCE [LARGE SCALE GENOMIC DNA]</scope>
    <source>
        <strain evidence="2">G3</strain>
    </source>
</reference>
<dbReference type="VEuPathDB" id="TrichDB:TVAG_064300"/>
<gene>
    <name evidence="2" type="ORF">TVAG_064300</name>
</gene>
<accession>A2FBZ0</accession>
<evidence type="ECO:0000313" key="2">
    <source>
        <dbReference type="EMBL" id="EAX97589.1"/>
    </source>
</evidence>
<dbReference type="SMR" id="A2FBZ0"/>
<dbReference type="AlphaFoldDB" id="A2FBZ0"/>
<reference evidence="2" key="1">
    <citation type="submission" date="2006-10" db="EMBL/GenBank/DDBJ databases">
        <authorList>
            <person name="Amadeo P."/>
            <person name="Zhao Q."/>
            <person name="Wortman J."/>
            <person name="Fraser-Liggett C."/>
            <person name="Carlton J."/>
        </authorList>
    </citation>
    <scope>NUCLEOTIDE SEQUENCE</scope>
    <source>
        <strain evidence="2">G3</strain>
    </source>
</reference>
<feature type="coiled-coil region" evidence="1">
    <location>
        <begin position="61"/>
        <end position="114"/>
    </location>
</feature>
<sequence length="171" mass="20140">MTALDSQKFDAIEKRIQEEFGDLIDAYENKKLGFQNIIETNNRISNSIDDLQLMSAPLVDFSETDQKLRETIEEYKNIKKQYESKKETDVRAINKSTKDEIKELCDKIKQFKKSCDTSDMLTRISKISRQRRTDTRSRTERTQFFLTSSKNNARSSNFNVYVPYCTQYNNI</sequence>